<feature type="binding site" evidence="3">
    <location>
        <position position="171"/>
    </location>
    <ligand>
        <name>Mg(2+)</name>
        <dbReference type="ChEBI" id="CHEBI:18420"/>
    </ligand>
</feature>
<dbReference type="OrthoDB" id="8048957at2759"/>
<evidence type="ECO:0000256" key="2">
    <source>
        <dbReference type="ARBA" id="ARBA00022553"/>
    </source>
</evidence>
<dbReference type="EC" id="3.1.3.1" evidence="1"/>
<evidence type="ECO:0000256" key="3">
    <source>
        <dbReference type="PIRSR" id="PIRSR601952-2"/>
    </source>
</evidence>
<dbReference type="GO" id="GO:0046872">
    <property type="term" value="F:metal ion binding"/>
    <property type="evidence" value="ECO:0007669"/>
    <property type="project" value="UniProtKB-KW"/>
</dbReference>
<protein>
    <recommendedName>
        <fullName evidence="1">alkaline phosphatase</fullName>
        <ecNumber evidence="1">3.1.3.1</ecNumber>
    </recommendedName>
</protein>
<dbReference type="SMART" id="SM00098">
    <property type="entry name" value="alkPPc"/>
    <property type="match status" value="1"/>
</dbReference>
<evidence type="ECO:0000256" key="1">
    <source>
        <dbReference type="ARBA" id="ARBA00012647"/>
    </source>
</evidence>
<dbReference type="RefSeq" id="XP_030376092.1">
    <property type="nucleotide sequence ID" value="XM_030520232.1"/>
</dbReference>
<dbReference type="Gene3D" id="3.40.720.10">
    <property type="entry name" value="Alkaline Phosphatase, subunit A"/>
    <property type="match status" value="1"/>
</dbReference>
<keyword evidence="5" id="KW-1185">Reference proteome</keyword>
<name>A0A6J2TM47_DROLE</name>
<dbReference type="PANTHER" id="PTHR11596:SF5">
    <property type="entry name" value="ALKALINE PHOSPHATASE"/>
    <property type="match status" value="1"/>
</dbReference>
<gene>
    <name evidence="6" type="primary">LOC115625240</name>
</gene>
<evidence type="ECO:0000256" key="4">
    <source>
        <dbReference type="RuleBase" id="RU003946"/>
    </source>
</evidence>
<comment type="cofactor">
    <cofactor evidence="3">
        <name>Mg(2+)</name>
        <dbReference type="ChEBI" id="CHEBI:18420"/>
    </cofactor>
    <text evidence="3">Binds 1 Mg(2+) ion.</text>
</comment>
<sequence>MRYEVDNEVANVMDVSYWKDKVSPEQQFWYDKGIEELSLALSVNEVPQHPRNVLLFLVNGFDASDLAAARFPEAYSNTRPSNYIWDNFPNVARIRNSCSLRDGCDAGTVATALFGGVRANWHTVGVDSAVAVGNCSASLTASHQVQSVIRQAQMAGLRTGFVTTQRVTGATGAALYAHSPDSSWECDAAMAFSSVEEGCRDVALQLVYGATGSSLNVVLGGGRQMLSTELPKNLWDIPDELLCQPADGRNLLREWQTEKQKHAKRFELVQSASQLQALNASSLDYLLGVMANGDLENNPQAPKLQLMLDKALQVLRLEEAGYLLVAEQYMSQSVAEDQFKVLRSLNETITTLIQNAKETLFLVLFTKGDYMEYGSDTSGEKPAVDNLWDVFEDDSLLELRLKEMFSESVLFAKGPKSSLFYGVRDDTYLAHALAYALKIAPLTKG</sequence>
<organism evidence="5 6">
    <name type="scientific">Drosophila lebanonensis</name>
    <name type="common">Fruit fly</name>
    <name type="synonym">Scaptodrosophila lebanonensis</name>
    <dbReference type="NCBI Taxonomy" id="7225"/>
    <lineage>
        <taxon>Eukaryota</taxon>
        <taxon>Metazoa</taxon>
        <taxon>Ecdysozoa</taxon>
        <taxon>Arthropoda</taxon>
        <taxon>Hexapoda</taxon>
        <taxon>Insecta</taxon>
        <taxon>Pterygota</taxon>
        <taxon>Neoptera</taxon>
        <taxon>Endopterygota</taxon>
        <taxon>Diptera</taxon>
        <taxon>Brachycera</taxon>
        <taxon>Muscomorpha</taxon>
        <taxon>Ephydroidea</taxon>
        <taxon>Drosophilidae</taxon>
        <taxon>Scaptodrosophila</taxon>
    </lineage>
</organism>
<dbReference type="AlphaFoldDB" id="A0A6J2TM47"/>
<keyword evidence="3" id="KW-0479">Metal-binding</keyword>
<dbReference type="CTD" id="41236"/>
<dbReference type="GO" id="GO:0004035">
    <property type="term" value="F:alkaline phosphatase activity"/>
    <property type="evidence" value="ECO:0007669"/>
    <property type="project" value="UniProtKB-EC"/>
</dbReference>
<evidence type="ECO:0000313" key="5">
    <source>
        <dbReference type="Proteomes" id="UP000504634"/>
    </source>
</evidence>
<proteinExistence type="inferred from homology"/>
<comment type="similarity">
    <text evidence="4">Belongs to the alkaline phosphatase family.</text>
</comment>
<keyword evidence="3" id="KW-0460">Magnesium</keyword>
<keyword evidence="2" id="KW-0597">Phosphoprotein</keyword>
<reference evidence="6" key="1">
    <citation type="submission" date="2025-08" db="UniProtKB">
        <authorList>
            <consortium name="RefSeq"/>
        </authorList>
    </citation>
    <scope>IDENTIFICATION</scope>
    <source>
        <strain evidence="6">11010-0011.00</strain>
        <tissue evidence="6">Whole body</tissue>
    </source>
</reference>
<dbReference type="Pfam" id="PF00245">
    <property type="entry name" value="Alk_phosphatase"/>
    <property type="match status" value="1"/>
</dbReference>
<dbReference type="InterPro" id="IPR001952">
    <property type="entry name" value="Alkaline_phosphatase"/>
</dbReference>
<dbReference type="PANTHER" id="PTHR11596">
    <property type="entry name" value="ALKALINE PHOSPHATASE"/>
    <property type="match status" value="1"/>
</dbReference>
<dbReference type="GeneID" id="115625240"/>
<dbReference type="Proteomes" id="UP000504634">
    <property type="component" value="Unplaced"/>
</dbReference>
<evidence type="ECO:0000313" key="6">
    <source>
        <dbReference type="RefSeq" id="XP_030376092.1"/>
    </source>
</evidence>
<dbReference type="InterPro" id="IPR017850">
    <property type="entry name" value="Alkaline_phosphatase_core_sf"/>
</dbReference>
<accession>A0A6J2TM47</accession>
<feature type="binding site" evidence="3">
    <location>
        <position position="327"/>
    </location>
    <ligand>
        <name>Mg(2+)</name>
        <dbReference type="ChEBI" id="CHEBI:18420"/>
    </ligand>
</feature>
<dbReference type="SUPFAM" id="SSF53649">
    <property type="entry name" value="Alkaline phosphatase-like"/>
    <property type="match status" value="1"/>
</dbReference>
<dbReference type="PRINTS" id="PR00113">
    <property type="entry name" value="ALKPHPHTASE"/>
</dbReference>